<dbReference type="GO" id="GO:0008146">
    <property type="term" value="F:sulfotransferase activity"/>
    <property type="evidence" value="ECO:0007669"/>
    <property type="project" value="InterPro"/>
</dbReference>
<dbReference type="AlphaFoldDB" id="A0A7C5LT98"/>
<protein>
    <recommendedName>
        <fullName evidence="3">Sulfotransferase domain-containing protein</fullName>
    </recommendedName>
</protein>
<proteinExistence type="predicted"/>
<feature type="domain" description="Sulfotransferase" evidence="3">
    <location>
        <begin position="11"/>
        <end position="199"/>
    </location>
</feature>
<evidence type="ECO:0000256" key="1">
    <source>
        <dbReference type="ARBA" id="ARBA00022679"/>
    </source>
</evidence>
<dbReference type="SUPFAM" id="SSF52540">
    <property type="entry name" value="P-loop containing nucleoside triphosphate hydrolases"/>
    <property type="match status" value="1"/>
</dbReference>
<keyword evidence="2" id="KW-0325">Glycoprotein</keyword>
<evidence type="ECO:0000256" key="2">
    <source>
        <dbReference type="ARBA" id="ARBA00023180"/>
    </source>
</evidence>
<dbReference type="PANTHER" id="PTHR10605:SF56">
    <property type="entry name" value="BIFUNCTIONAL HEPARAN SULFATE N-DEACETYLASE_N-SULFOTRANSFERASE"/>
    <property type="match status" value="1"/>
</dbReference>
<comment type="caution">
    <text evidence="4">The sequence shown here is derived from an EMBL/GenBank/DDBJ whole genome shotgun (WGS) entry which is preliminary data.</text>
</comment>
<dbReference type="InterPro" id="IPR000863">
    <property type="entry name" value="Sulfotransferase_dom"/>
</dbReference>
<name>A0A7C5LT98_9PROT</name>
<accession>A0A7C5LT98</accession>
<dbReference type="InterPro" id="IPR037359">
    <property type="entry name" value="NST/OST"/>
</dbReference>
<dbReference type="InterPro" id="IPR027417">
    <property type="entry name" value="P-loop_NTPase"/>
</dbReference>
<gene>
    <name evidence="4" type="ORF">ENJ42_04890</name>
</gene>
<dbReference type="EMBL" id="DRMJ01000245">
    <property type="protein sequence ID" value="HHL42934.1"/>
    <property type="molecule type" value="Genomic_DNA"/>
</dbReference>
<keyword evidence="1" id="KW-0808">Transferase</keyword>
<evidence type="ECO:0000259" key="3">
    <source>
        <dbReference type="Pfam" id="PF00685"/>
    </source>
</evidence>
<organism evidence="4">
    <name type="scientific">Hellea balneolensis</name>
    <dbReference type="NCBI Taxonomy" id="287478"/>
    <lineage>
        <taxon>Bacteria</taxon>
        <taxon>Pseudomonadati</taxon>
        <taxon>Pseudomonadota</taxon>
        <taxon>Alphaproteobacteria</taxon>
        <taxon>Maricaulales</taxon>
        <taxon>Robiginitomaculaceae</taxon>
        <taxon>Hellea</taxon>
    </lineage>
</organism>
<dbReference type="Pfam" id="PF00685">
    <property type="entry name" value="Sulfotransfer_1"/>
    <property type="match status" value="1"/>
</dbReference>
<dbReference type="PANTHER" id="PTHR10605">
    <property type="entry name" value="HEPARAN SULFATE SULFOTRANSFERASE"/>
    <property type="match status" value="1"/>
</dbReference>
<sequence>MSSHDQSHKKIDFIIGGAQKAGTTALALYLKQNPKVYLPHNKELHLFRRWPGKYGPSEAAIQDKYKGVDKTLLWGDATPVYLYWPQSLNMAYAHNPRMKVIITLRHPAERAYSAWSMEIRRERETLSFSDAIRIGRERVKQSQGGVHLIYSYVERGFYAQQIRHLLSIFDRKNIFFLRSDSINADNPVMERLQNFLGTDPIQFQQINSNVFPSSLTSSDSTIEDDMHYLQNIYARDMEKLTDLTGLSFDDWLEAPPKPKPQNWLE</sequence>
<dbReference type="Proteomes" id="UP000885830">
    <property type="component" value="Unassembled WGS sequence"/>
</dbReference>
<reference evidence="4" key="1">
    <citation type="journal article" date="2020" name="mSystems">
        <title>Genome- and Community-Level Interaction Insights into Carbon Utilization and Element Cycling Functions of Hydrothermarchaeota in Hydrothermal Sediment.</title>
        <authorList>
            <person name="Zhou Z."/>
            <person name="Liu Y."/>
            <person name="Xu W."/>
            <person name="Pan J."/>
            <person name="Luo Z.H."/>
            <person name="Li M."/>
        </authorList>
    </citation>
    <scope>NUCLEOTIDE SEQUENCE [LARGE SCALE GENOMIC DNA]</scope>
    <source>
        <strain evidence="4">HyVt-485</strain>
    </source>
</reference>
<dbReference type="Gene3D" id="3.40.50.300">
    <property type="entry name" value="P-loop containing nucleotide triphosphate hydrolases"/>
    <property type="match status" value="1"/>
</dbReference>
<evidence type="ECO:0000313" key="4">
    <source>
        <dbReference type="EMBL" id="HHL42934.1"/>
    </source>
</evidence>